<sequence length="532" mass="57454">MKLELRGITKRFGTLTANDHIDLTVEPGEIHCLLGENGAGKSTLMNVLYGLYQADEGAILIDDEVQRFAGPGDAMAAGIGMVHQHFMLVPVFSVAENVMLGHEQTTFGGRLDVAAARKKVREISERFGFDVDPNAIVEDLPVGVQQRVEIIKALSRDAKVLVFDEPTAVLTPQETDELMSTMRQLRDLGTSIVFITHKLREVREVADKITVIRLGKVVGEASPTATNEELASLMVGRAVELTVHKEQPSLNDRALVVEHLTVTDPVGTVLVDDASFEVRGGEVLAVAGVQGNGQTELTEALVGLQEKVRGSIRLNGEELVGRSVRQILDSGVGFVPEDRSVDGLVKEFSISENLMLDRSEGAPFVRAGTVQQKALEAFAREKITEFDIRTQGPKQAVGRLSGGNQQKVVLARELSRELSLFVAAQPTRGVDVGSIEFIHKRVIETRDAGVPVVVISTELDEVTALADRILVMYRGRIVGIVPGDTPRDQLGLMMAGVTDAVTVPEGPAAPHADVPSPAVVVVEDDQVEEDRA</sequence>
<keyword evidence="5" id="KW-1185">Reference proteome</keyword>
<dbReference type="InterPro" id="IPR050107">
    <property type="entry name" value="ABC_carbohydrate_import_ATPase"/>
</dbReference>
<keyword evidence="2 4" id="KW-0067">ATP-binding</keyword>
<name>A0ABU1S9H8_9MICO</name>
<keyword evidence="1" id="KW-0547">Nucleotide-binding</keyword>
<keyword evidence="4" id="KW-0813">Transport</keyword>
<keyword evidence="4" id="KW-0762">Sugar transport</keyword>
<dbReference type="Pfam" id="PF00005">
    <property type="entry name" value="ABC_tran"/>
    <property type="match status" value="2"/>
</dbReference>
<gene>
    <name evidence="4" type="ORF">J2Y69_000855</name>
</gene>
<accession>A0ABU1S9H8</accession>
<dbReference type="RefSeq" id="WP_310017912.1">
    <property type="nucleotide sequence ID" value="NZ_JAVDUM010000003.1"/>
</dbReference>
<proteinExistence type="predicted"/>
<protein>
    <submittedName>
        <fullName evidence="4">Simple sugar transport system ATP-binding protein</fullName>
    </submittedName>
</protein>
<evidence type="ECO:0000259" key="3">
    <source>
        <dbReference type="PROSITE" id="PS50893"/>
    </source>
</evidence>
<dbReference type="PANTHER" id="PTHR43790:SF4">
    <property type="entry name" value="GUANOSINE IMPORT ATP-BINDING PROTEIN NUPO"/>
    <property type="match status" value="1"/>
</dbReference>
<dbReference type="InterPro" id="IPR027417">
    <property type="entry name" value="P-loop_NTPase"/>
</dbReference>
<dbReference type="PROSITE" id="PS50893">
    <property type="entry name" value="ABC_TRANSPORTER_2"/>
    <property type="match status" value="2"/>
</dbReference>
<dbReference type="CDD" id="cd03216">
    <property type="entry name" value="ABC_Carb_Monos_I"/>
    <property type="match status" value="1"/>
</dbReference>
<dbReference type="PROSITE" id="PS00211">
    <property type="entry name" value="ABC_TRANSPORTER_1"/>
    <property type="match status" value="1"/>
</dbReference>
<dbReference type="EMBL" id="JAVDUM010000003">
    <property type="protein sequence ID" value="MDR6866263.1"/>
    <property type="molecule type" value="Genomic_DNA"/>
</dbReference>
<dbReference type="InterPro" id="IPR003439">
    <property type="entry name" value="ABC_transporter-like_ATP-bd"/>
</dbReference>
<dbReference type="GO" id="GO:0005524">
    <property type="term" value="F:ATP binding"/>
    <property type="evidence" value="ECO:0007669"/>
    <property type="project" value="UniProtKB-KW"/>
</dbReference>
<evidence type="ECO:0000313" key="4">
    <source>
        <dbReference type="EMBL" id="MDR6866263.1"/>
    </source>
</evidence>
<dbReference type="PANTHER" id="PTHR43790">
    <property type="entry name" value="CARBOHYDRATE TRANSPORT ATP-BINDING PROTEIN MG119-RELATED"/>
    <property type="match status" value="1"/>
</dbReference>
<dbReference type="Proteomes" id="UP001259347">
    <property type="component" value="Unassembled WGS sequence"/>
</dbReference>
<feature type="domain" description="ABC transporter" evidence="3">
    <location>
        <begin position="255"/>
        <end position="499"/>
    </location>
</feature>
<dbReference type="CDD" id="cd03215">
    <property type="entry name" value="ABC_Carb_Monos_II"/>
    <property type="match status" value="1"/>
</dbReference>
<dbReference type="Gene3D" id="3.40.50.300">
    <property type="entry name" value="P-loop containing nucleotide triphosphate hydrolases"/>
    <property type="match status" value="2"/>
</dbReference>
<evidence type="ECO:0000313" key="5">
    <source>
        <dbReference type="Proteomes" id="UP001259347"/>
    </source>
</evidence>
<comment type="caution">
    <text evidence="4">The sequence shown here is derived from an EMBL/GenBank/DDBJ whole genome shotgun (WGS) entry which is preliminary data.</text>
</comment>
<feature type="domain" description="ABC transporter" evidence="3">
    <location>
        <begin position="3"/>
        <end position="239"/>
    </location>
</feature>
<evidence type="ECO:0000256" key="2">
    <source>
        <dbReference type="ARBA" id="ARBA00022840"/>
    </source>
</evidence>
<dbReference type="InterPro" id="IPR017871">
    <property type="entry name" value="ABC_transporter-like_CS"/>
</dbReference>
<reference evidence="4 5" key="1">
    <citation type="submission" date="2023-07" db="EMBL/GenBank/DDBJ databases">
        <title>Sorghum-associated microbial communities from plants grown in Nebraska, USA.</title>
        <authorList>
            <person name="Schachtman D."/>
        </authorList>
    </citation>
    <scope>NUCLEOTIDE SEQUENCE [LARGE SCALE GENOMIC DNA]</scope>
    <source>
        <strain evidence="4 5">2980</strain>
    </source>
</reference>
<dbReference type="InterPro" id="IPR003593">
    <property type="entry name" value="AAA+_ATPase"/>
</dbReference>
<evidence type="ECO:0000256" key="1">
    <source>
        <dbReference type="ARBA" id="ARBA00022741"/>
    </source>
</evidence>
<dbReference type="SMART" id="SM00382">
    <property type="entry name" value="AAA"/>
    <property type="match status" value="2"/>
</dbReference>
<dbReference type="SUPFAM" id="SSF52540">
    <property type="entry name" value="P-loop containing nucleoside triphosphate hydrolases"/>
    <property type="match status" value="2"/>
</dbReference>
<organism evidence="4 5">
    <name type="scientific">Microbacterium resistens</name>
    <dbReference type="NCBI Taxonomy" id="156977"/>
    <lineage>
        <taxon>Bacteria</taxon>
        <taxon>Bacillati</taxon>
        <taxon>Actinomycetota</taxon>
        <taxon>Actinomycetes</taxon>
        <taxon>Micrococcales</taxon>
        <taxon>Microbacteriaceae</taxon>
        <taxon>Microbacterium</taxon>
    </lineage>
</organism>